<keyword evidence="3" id="KW-1185">Reference proteome</keyword>
<evidence type="ECO:0000313" key="2">
    <source>
        <dbReference type="EMBL" id="KLJ13568.1"/>
    </source>
</evidence>
<dbReference type="OrthoDB" id="10467333at2759"/>
<name>A0A0H1BR33_9EURO</name>
<comment type="caution">
    <text evidence="2">The sequence shown here is derived from an EMBL/GenBank/DDBJ whole genome shotgun (WGS) entry which is preliminary data.</text>
</comment>
<evidence type="ECO:0000256" key="1">
    <source>
        <dbReference type="SAM" id="MobiDB-lite"/>
    </source>
</evidence>
<reference evidence="3" key="1">
    <citation type="journal article" date="2015" name="PLoS Genet.">
        <title>The dynamic genome and transcriptome of the human fungal pathogen Blastomyces and close relative Emmonsia.</title>
        <authorList>
            <person name="Munoz J.F."/>
            <person name="Gauthier G.M."/>
            <person name="Desjardins C.A."/>
            <person name="Gallo J.E."/>
            <person name="Holder J."/>
            <person name="Sullivan T.D."/>
            <person name="Marty A.J."/>
            <person name="Carmen J.C."/>
            <person name="Chen Z."/>
            <person name="Ding L."/>
            <person name="Gujja S."/>
            <person name="Magrini V."/>
            <person name="Misas E."/>
            <person name="Mitreva M."/>
            <person name="Priest M."/>
            <person name="Saif S."/>
            <person name="Whiston E.A."/>
            <person name="Young S."/>
            <person name="Zeng Q."/>
            <person name="Goldman W.E."/>
            <person name="Mardis E.R."/>
            <person name="Taylor J.W."/>
            <person name="McEwen J.G."/>
            <person name="Clay O.K."/>
            <person name="Klein B.S."/>
            <person name="Cuomo C.A."/>
        </authorList>
    </citation>
    <scope>NUCLEOTIDE SEQUENCE [LARGE SCALE GENOMIC DNA]</scope>
    <source>
        <strain evidence="3">UAMH 139</strain>
    </source>
</reference>
<dbReference type="EMBL" id="LDEV01000241">
    <property type="protein sequence ID" value="KLJ13568.1"/>
    <property type="molecule type" value="Genomic_DNA"/>
</dbReference>
<evidence type="ECO:0000313" key="3">
    <source>
        <dbReference type="Proteomes" id="UP000053573"/>
    </source>
</evidence>
<accession>A0A0H1BR33</accession>
<gene>
    <name evidence="2" type="ORF">EMPG_11487</name>
</gene>
<feature type="region of interest" description="Disordered" evidence="1">
    <location>
        <begin position="80"/>
        <end position="113"/>
    </location>
</feature>
<proteinExistence type="predicted"/>
<feature type="region of interest" description="Disordered" evidence="1">
    <location>
        <begin position="1"/>
        <end position="37"/>
    </location>
</feature>
<dbReference type="AlphaFoldDB" id="A0A0H1BR33"/>
<dbReference type="Proteomes" id="UP000053573">
    <property type="component" value="Unassembled WGS sequence"/>
</dbReference>
<sequence length="113" mass="12374">MDPHVQMCDFTPPPEASSSTRRIMWSKDGGHQGEPQNSGLIFWLLTPRSSPAAIASCHLSGAGHMDGVLHMRLRARVSNQIHQASPSWQAAEAGNPENVNPRNKRRLNGGGRR</sequence>
<feature type="compositionally biased region" description="Basic residues" evidence="1">
    <location>
        <begin position="102"/>
        <end position="113"/>
    </location>
</feature>
<organism evidence="2 3">
    <name type="scientific">Blastomyces silverae</name>
    <dbReference type="NCBI Taxonomy" id="2060906"/>
    <lineage>
        <taxon>Eukaryota</taxon>
        <taxon>Fungi</taxon>
        <taxon>Dikarya</taxon>
        <taxon>Ascomycota</taxon>
        <taxon>Pezizomycotina</taxon>
        <taxon>Eurotiomycetes</taxon>
        <taxon>Eurotiomycetidae</taxon>
        <taxon>Onygenales</taxon>
        <taxon>Ajellomycetaceae</taxon>
        <taxon>Blastomyces</taxon>
    </lineage>
</organism>
<protein>
    <submittedName>
        <fullName evidence="2">Uncharacterized protein</fullName>
    </submittedName>
</protein>